<accession>A0A1A3GNK4</accession>
<evidence type="ECO:0000313" key="2">
    <source>
        <dbReference type="Proteomes" id="UP000093898"/>
    </source>
</evidence>
<evidence type="ECO:0000313" key="1">
    <source>
        <dbReference type="EMBL" id="OBJ36976.1"/>
    </source>
</evidence>
<organism evidence="1 2">
    <name type="scientific">Mycolicibacterium mucogenicum</name>
    <name type="common">Mycobacterium mucogenicum</name>
    <dbReference type="NCBI Taxonomy" id="56689"/>
    <lineage>
        <taxon>Bacteria</taxon>
        <taxon>Bacillati</taxon>
        <taxon>Actinomycetota</taxon>
        <taxon>Actinomycetes</taxon>
        <taxon>Mycobacteriales</taxon>
        <taxon>Mycobacteriaceae</taxon>
        <taxon>Mycolicibacterium</taxon>
    </lineage>
</organism>
<dbReference type="RefSeq" id="WP_064985532.1">
    <property type="nucleotide sequence ID" value="NZ_LZLC01000232.1"/>
</dbReference>
<dbReference type="AlphaFoldDB" id="A0A1A3GNK4"/>
<name>A0A1A3GNK4_MYCMU</name>
<comment type="caution">
    <text evidence="1">The sequence shown here is derived from an EMBL/GenBank/DDBJ whole genome shotgun (WGS) entry which is preliminary data.</text>
</comment>
<dbReference type="EMBL" id="LZLC01000232">
    <property type="protein sequence ID" value="OBJ36976.1"/>
    <property type="molecule type" value="Genomic_DNA"/>
</dbReference>
<gene>
    <name evidence="1" type="ORF">A5630_05740</name>
</gene>
<dbReference type="Proteomes" id="UP000093898">
    <property type="component" value="Unassembled WGS sequence"/>
</dbReference>
<reference evidence="2" key="1">
    <citation type="submission" date="2016-06" db="EMBL/GenBank/DDBJ databases">
        <authorList>
            <person name="Sutton G."/>
            <person name="Brinkac L."/>
            <person name="Sanka R."/>
            <person name="Adams M."/>
            <person name="Lau E."/>
            <person name="Garcia-Basteiro A."/>
            <person name="Lopez-Varela E."/>
            <person name="Palencia S."/>
        </authorList>
    </citation>
    <scope>NUCLEOTIDE SEQUENCE [LARGE SCALE GENOMIC DNA]</scope>
    <source>
        <strain evidence="2">1127319.6</strain>
    </source>
</reference>
<sequence>MVVLPTALIIVAVQCAPGADYRPNSRVDGMRFRWSTEPGIDLSGGEVVPLRAFLESHDLSLFAQTEAAAYRGFGRAVPANTGSALSATGSRHPYMHYVAMSPFPRTMGTEYLHVLRMARTAGLFDAVVCGDLRRVFQYVDDGWGDPHYRPLGTMGGLLALYQDAPGMPIRLTESVMRVLIIGTSEPGLPPQQGTADYPRGDPFGNWTVDGFSVYSGASPEVVPWSSAPTDLDSCNRVLEPVPRTKDADTKPIFAIEPSFPGWPE</sequence>
<dbReference type="OrthoDB" id="4464925at2"/>
<proteinExistence type="predicted"/>
<protein>
    <submittedName>
        <fullName evidence="1">Uncharacterized protein</fullName>
    </submittedName>
</protein>